<dbReference type="OrthoDB" id="3292949at2"/>
<keyword evidence="2" id="KW-1185">Reference proteome</keyword>
<dbReference type="RefSeq" id="WP_046906620.1">
    <property type="nucleotide sequence ID" value="NZ_BAAAXG010000026.1"/>
</dbReference>
<accession>A0A2P2GUX7</accession>
<dbReference type="EMBL" id="LAQS01000007">
    <property type="protein sequence ID" value="KKZ74745.1"/>
    <property type="molecule type" value="Genomic_DNA"/>
</dbReference>
<reference evidence="1 2" key="1">
    <citation type="submission" date="2015-05" db="EMBL/GenBank/DDBJ databases">
        <title>Draft Genome assembly of Streptomyces showdoensis.</title>
        <authorList>
            <person name="Thapa K.K."/>
            <person name="Metsa-Ketela M."/>
        </authorList>
    </citation>
    <scope>NUCLEOTIDE SEQUENCE [LARGE SCALE GENOMIC DNA]</scope>
    <source>
        <strain evidence="1 2">ATCC 15227</strain>
    </source>
</reference>
<dbReference type="InterPro" id="IPR029060">
    <property type="entry name" value="PIN-like_dom_sf"/>
</dbReference>
<dbReference type="SUPFAM" id="SSF88723">
    <property type="entry name" value="PIN domain-like"/>
    <property type="match status" value="1"/>
</dbReference>
<gene>
    <name evidence="1" type="ORF">VO63_06620</name>
</gene>
<evidence type="ECO:0008006" key="3">
    <source>
        <dbReference type="Google" id="ProtNLM"/>
    </source>
</evidence>
<sequence>MTRTRSQLAHGVLLLDSRGLGKYLSNDPKVVGLVRTAQSKDTLVALSNLTLLEAWNPRTRMDRFRWEVSRLEVVPVTDEISWRALDLLRNAHLHGHKYAIDSVVAATALGYPGPRIVVTSDVDDMVKLCGQRVTTVGV</sequence>
<organism evidence="1 2">
    <name type="scientific">Streptomyces showdoensis</name>
    <dbReference type="NCBI Taxonomy" id="68268"/>
    <lineage>
        <taxon>Bacteria</taxon>
        <taxon>Bacillati</taxon>
        <taxon>Actinomycetota</taxon>
        <taxon>Actinomycetes</taxon>
        <taxon>Kitasatosporales</taxon>
        <taxon>Streptomycetaceae</taxon>
        <taxon>Streptomyces</taxon>
    </lineage>
</organism>
<evidence type="ECO:0000313" key="2">
    <source>
        <dbReference type="Proteomes" id="UP000265325"/>
    </source>
</evidence>
<protein>
    <recommendedName>
        <fullName evidence="3">DNA-binding protein</fullName>
    </recommendedName>
</protein>
<dbReference type="Gene3D" id="3.40.50.1010">
    <property type="entry name" value="5'-nuclease"/>
    <property type="match status" value="1"/>
</dbReference>
<name>A0A2P2GUX7_STREW</name>
<comment type="caution">
    <text evidence="1">The sequence shown here is derived from an EMBL/GenBank/DDBJ whole genome shotgun (WGS) entry which is preliminary data.</text>
</comment>
<dbReference type="Proteomes" id="UP000265325">
    <property type="component" value="Unassembled WGS sequence"/>
</dbReference>
<evidence type="ECO:0000313" key="1">
    <source>
        <dbReference type="EMBL" id="KKZ74745.1"/>
    </source>
</evidence>
<dbReference type="AlphaFoldDB" id="A0A2P2GUX7"/>
<proteinExistence type="predicted"/>